<feature type="chain" id="PRO_5032793834" evidence="3">
    <location>
        <begin position="19"/>
        <end position="1505"/>
    </location>
</feature>
<comment type="caution">
    <text evidence="4">The sequence shown here is derived from an EMBL/GenBank/DDBJ whole genome shotgun (WGS) entry which is preliminary data.</text>
</comment>
<name>A0A812LS41_9DINO</name>
<dbReference type="OrthoDB" id="436709at2759"/>
<feature type="transmembrane region" description="Helical" evidence="2">
    <location>
        <begin position="1454"/>
        <end position="1479"/>
    </location>
</feature>
<keyword evidence="2" id="KW-0472">Membrane</keyword>
<keyword evidence="2" id="KW-0812">Transmembrane</keyword>
<dbReference type="PANTHER" id="PTHR11319:SF35">
    <property type="entry name" value="OUTER MEMBRANE PROTEIN PMPC-RELATED"/>
    <property type="match status" value="1"/>
</dbReference>
<feature type="transmembrane region" description="Helical" evidence="2">
    <location>
        <begin position="1421"/>
        <end position="1442"/>
    </location>
</feature>
<protein>
    <submittedName>
        <fullName evidence="4">Pmp6 protein</fullName>
    </submittedName>
</protein>
<evidence type="ECO:0000313" key="5">
    <source>
        <dbReference type="Proteomes" id="UP000604046"/>
    </source>
</evidence>
<dbReference type="EMBL" id="CAJNDS010001191">
    <property type="protein sequence ID" value="CAE7251167.1"/>
    <property type="molecule type" value="Genomic_DNA"/>
</dbReference>
<dbReference type="Gene3D" id="2.160.20.20">
    <property type="match status" value="2"/>
</dbReference>
<keyword evidence="2" id="KW-1133">Transmembrane helix</keyword>
<dbReference type="InterPro" id="IPR011050">
    <property type="entry name" value="Pectin_lyase_fold/virulence"/>
</dbReference>
<feature type="transmembrane region" description="Helical" evidence="2">
    <location>
        <begin position="1368"/>
        <end position="1385"/>
    </location>
</feature>
<dbReference type="InterPro" id="IPR006626">
    <property type="entry name" value="PbH1"/>
</dbReference>
<feature type="transmembrane region" description="Helical" evidence="2">
    <location>
        <begin position="1263"/>
        <end position="1283"/>
    </location>
</feature>
<evidence type="ECO:0000256" key="1">
    <source>
        <dbReference type="SAM" id="MobiDB-lite"/>
    </source>
</evidence>
<feature type="region of interest" description="Disordered" evidence="1">
    <location>
        <begin position="39"/>
        <end position="62"/>
    </location>
</feature>
<feature type="transmembrane region" description="Helical" evidence="2">
    <location>
        <begin position="1391"/>
        <end position="1409"/>
    </location>
</feature>
<dbReference type="PANTHER" id="PTHR11319">
    <property type="entry name" value="G PROTEIN-COUPLED RECEPTOR-RELATED"/>
    <property type="match status" value="1"/>
</dbReference>
<feature type="signal peptide" evidence="3">
    <location>
        <begin position="1"/>
        <end position="18"/>
    </location>
</feature>
<dbReference type="InterPro" id="IPR012332">
    <property type="entry name" value="Autotransporter_pectin_lyase_C"/>
</dbReference>
<keyword evidence="5" id="KW-1185">Reference proteome</keyword>
<keyword evidence="3" id="KW-0732">Signal</keyword>
<evidence type="ECO:0000256" key="2">
    <source>
        <dbReference type="SAM" id="Phobius"/>
    </source>
</evidence>
<gene>
    <name evidence="4" type="primary">pmp6</name>
    <name evidence="4" type="ORF">SNAT2548_LOCUS12414</name>
</gene>
<dbReference type="Proteomes" id="UP000604046">
    <property type="component" value="Unassembled WGS sequence"/>
</dbReference>
<evidence type="ECO:0000313" key="4">
    <source>
        <dbReference type="EMBL" id="CAE7251167.1"/>
    </source>
</evidence>
<proteinExistence type="predicted"/>
<sequence length="1505" mass="156233">MALRWLFSAAIFSYLLSAERIADQLLRDEADSFLNRRHGARVSEQEKRSKAPLAARGVQETPNGTRTDVKVGLPKCSDGILKLDGVYEVKEVVLIEEPSCQVVGSAELLLSAPVRFQGSVVFAGQLNVKAGEGGKINGPCIAVKSNFTLLPEARLSLQGCENQALGMAGYGGCLRVGGDAKLLGGQLLLRECKAEAGATYGGGIYVGGTLQIRNATIDAEACLAAVGGAIYAGRHVNVSGGNVTTKESTAKENGGAVAAGSVAISGGSVTITESTATSDGGAIAADRMTISGGNVIIKICTAYGKGGAIYARQHMNFSGGNVTLNKSLAWKNGGAIYTRQYNVSGGNVTIKESTTKHGSGGAIAANSVAFSGGNVIIKESTAGLNGGAISVDSMAISGGKNGGAISVDSMAISGGNVTIKESRAKENGGAIFARQHMNVFGGNVTIKESTARDGHGGAIYAESMAFSSGSMTIKESMAGLDGGAIYTQQHMNVFGGNVTIKESSARDGHGGAIYAESMAFSSGSMTIKESAADFNGGAIAAGSMAISAGNMTIMESTARDGHGGAIYAPQHMNVSGGNVNIKESTAWKLAGAIYAGSMAISGGNVTIQKSTAKESHGGAIYAGSMAISGGNVTIQKSTAKESIQKSTAKGGAIYAKQHMNVSGGNVNIKESTAEGDGGAIKAESMAISAGNVTITKSMNRDGSGGAIYAQQHMNVSGGNVTIKGSTAKWNGGAIKADSMAISGGNVTIKESTAKLNGGALSADSIAISGGNVTIKESMAKLNGGCIYTNRTFEQSNGAVSLQGCRATRRGGGMFSRHNITIEDTAMLTIRDSQSDRGGGIFASRVSNKVQQLHVSSCSATSHGGCFYVKEGAEFTTPLLLRGCKAKGAGGAIYLQQGSLVGKQIICSQCHSPTSGCLHLEDGQASIGSLLLDSGSRLVPESTNIVAAGDDANVTLGRADCRKVPGCTFAVAQMQLARLLCQRGESRQFLPDGDGTACKECPTGNIRLVAVDEEDARCTPCPNMGNVTILCTSTELRLPPGYMVDFDRTVATNLSAWYRCPNEMGCRGGHFNASSVPGERAQELVPMCEEGYRGPGCTSCAEGHARADADILRCIPCANWTTSPKQVVWYVSFFLSKNLALLVSAVGSVEGSGNKRAASATLLNQAMSFAAVAAVTMSGAMQTDTFKHDLNNAAQVALQLLALPASVAQGQGSSDAGSGSMSGQCLLQLLYTDDSIHNVHMLMSLWPALLVAGLAVVKGGWLAAVVGSNVFLPAFIAGFGKYLVAFRLRPESENEALRLDFLPPGPQMSSHVPLRIAAVLGAILAFSALSVCSWIYAVRTRSSEKTQPHVAYLIQAYRPECAIWEVERLIRKVVLALIATVLPVTLSPALQMEAVTLVLIASLVAHLYFWPYQADDWNRAEIGLLIVSLTITGMTTCLIANDLHWAKSTLTQRVLVFLICSIAGGICVVMMVAFSLAYMAERRQRAEAKKAEEASAARLGLQQDQD</sequence>
<organism evidence="4 5">
    <name type="scientific">Symbiodinium natans</name>
    <dbReference type="NCBI Taxonomy" id="878477"/>
    <lineage>
        <taxon>Eukaryota</taxon>
        <taxon>Sar</taxon>
        <taxon>Alveolata</taxon>
        <taxon>Dinophyceae</taxon>
        <taxon>Suessiales</taxon>
        <taxon>Symbiodiniaceae</taxon>
        <taxon>Symbiodinium</taxon>
    </lineage>
</organism>
<dbReference type="SUPFAM" id="SSF51126">
    <property type="entry name" value="Pectin lyase-like"/>
    <property type="match status" value="3"/>
</dbReference>
<accession>A0A812LS41</accession>
<dbReference type="SMART" id="SM00710">
    <property type="entry name" value="PbH1"/>
    <property type="match status" value="21"/>
</dbReference>
<reference evidence="4" key="1">
    <citation type="submission" date="2021-02" db="EMBL/GenBank/DDBJ databases">
        <authorList>
            <person name="Dougan E. K."/>
            <person name="Rhodes N."/>
            <person name="Thang M."/>
            <person name="Chan C."/>
        </authorList>
    </citation>
    <scope>NUCLEOTIDE SEQUENCE</scope>
</reference>
<feature type="transmembrane region" description="Helical" evidence="2">
    <location>
        <begin position="1238"/>
        <end position="1256"/>
    </location>
</feature>
<evidence type="ECO:0000256" key="3">
    <source>
        <dbReference type="SAM" id="SignalP"/>
    </source>
</evidence>
<feature type="transmembrane region" description="Helical" evidence="2">
    <location>
        <begin position="1315"/>
        <end position="1336"/>
    </location>
</feature>